<gene>
    <name evidence="1" type="ORF">AFUS01_LOCUS14040</name>
</gene>
<reference evidence="1" key="1">
    <citation type="submission" date="2021-06" db="EMBL/GenBank/DDBJ databases">
        <authorList>
            <person name="Hodson N. C."/>
            <person name="Mongue J. A."/>
            <person name="Jaron S. K."/>
        </authorList>
    </citation>
    <scope>NUCLEOTIDE SEQUENCE</scope>
</reference>
<accession>A0A8J2NT55</accession>
<proteinExistence type="predicted"/>
<dbReference type="EMBL" id="CAJVCH010117037">
    <property type="protein sequence ID" value="CAG7725057.1"/>
    <property type="molecule type" value="Genomic_DNA"/>
</dbReference>
<protein>
    <submittedName>
        <fullName evidence="1">Uncharacterized protein</fullName>
    </submittedName>
</protein>
<organism evidence="1 2">
    <name type="scientific">Allacma fusca</name>
    <dbReference type="NCBI Taxonomy" id="39272"/>
    <lineage>
        <taxon>Eukaryota</taxon>
        <taxon>Metazoa</taxon>
        <taxon>Ecdysozoa</taxon>
        <taxon>Arthropoda</taxon>
        <taxon>Hexapoda</taxon>
        <taxon>Collembola</taxon>
        <taxon>Symphypleona</taxon>
        <taxon>Sminthuridae</taxon>
        <taxon>Allacma</taxon>
    </lineage>
</organism>
<dbReference type="Proteomes" id="UP000708208">
    <property type="component" value="Unassembled WGS sequence"/>
</dbReference>
<dbReference type="AlphaFoldDB" id="A0A8J2NT55"/>
<comment type="caution">
    <text evidence="1">The sequence shown here is derived from an EMBL/GenBank/DDBJ whole genome shotgun (WGS) entry which is preliminary data.</text>
</comment>
<name>A0A8J2NT55_9HEXA</name>
<evidence type="ECO:0000313" key="2">
    <source>
        <dbReference type="Proteomes" id="UP000708208"/>
    </source>
</evidence>
<feature type="non-terminal residue" evidence="1">
    <location>
        <position position="1"/>
    </location>
</feature>
<evidence type="ECO:0000313" key="1">
    <source>
        <dbReference type="EMBL" id="CAG7725057.1"/>
    </source>
</evidence>
<sequence length="57" mass="6369">SDWLFPAQQFTSPSKEASAYCPASFPHMKRTFSSLRSTAHSDFSPTTVKEDGNFIIL</sequence>
<keyword evidence="2" id="KW-1185">Reference proteome</keyword>